<organism evidence="2">
    <name type="scientific">Panicum hallii</name>
    <dbReference type="NCBI Taxonomy" id="206008"/>
    <lineage>
        <taxon>Eukaryota</taxon>
        <taxon>Viridiplantae</taxon>
        <taxon>Streptophyta</taxon>
        <taxon>Embryophyta</taxon>
        <taxon>Tracheophyta</taxon>
        <taxon>Spermatophyta</taxon>
        <taxon>Magnoliopsida</taxon>
        <taxon>Liliopsida</taxon>
        <taxon>Poales</taxon>
        <taxon>Poaceae</taxon>
        <taxon>PACMAD clade</taxon>
        <taxon>Panicoideae</taxon>
        <taxon>Panicodae</taxon>
        <taxon>Paniceae</taxon>
        <taxon>Panicinae</taxon>
        <taxon>Panicum</taxon>
        <taxon>Panicum sect. Panicum</taxon>
    </lineage>
</organism>
<gene>
    <name evidence="2" type="ORF">PAHAL_1G318000</name>
</gene>
<dbReference type="AlphaFoldDB" id="A0A2T8KX01"/>
<feature type="signal peptide" evidence="1">
    <location>
        <begin position="1"/>
        <end position="24"/>
    </location>
</feature>
<dbReference type="EMBL" id="CM008046">
    <property type="protein sequence ID" value="PVH66696.1"/>
    <property type="molecule type" value="Genomic_DNA"/>
</dbReference>
<dbReference type="Proteomes" id="UP000243499">
    <property type="component" value="Chromosome 1"/>
</dbReference>
<accession>A0A2T8KX01</accession>
<dbReference type="Gramene" id="PVH66696">
    <property type="protein sequence ID" value="PVH66696"/>
    <property type="gene ID" value="PAHAL_1G318000"/>
</dbReference>
<protein>
    <submittedName>
        <fullName evidence="2">Uncharacterized protein</fullName>
    </submittedName>
</protein>
<feature type="chain" id="PRO_5015487776" evidence="1">
    <location>
        <begin position="25"/>
        <end position="63"/>
    </location>
</feature>
<evidence type="ECO:0000313" key="2">
    <source>
        <dbReference type="EMBL" id="PVH66696.1"/>
    </source>
</evidence>
<name>A0A2T8KX01_9POAL</name>
<sequence length="63" mass="7375">MFILRYFFTHIFLMLQIFDLDVMTECSMEVFLLDVRTLAAPKKIIFVAQRTTVQPMGNCSHTT</sequence>
<proteinExistence type="predicted"/>
<keyword evidence="1" id="KW-0732">Signal</keyword>
<reference evidence="2" key="1">
    <citation type="submission" date="2018-04" db="EMBL/GenBank/DDBJ databases">
        <title>WGS assembly of Panicum hallii.</title>
        <authorList>
            <person name="Lovell J."/>
            <person name="Jenkins J."/>
            <person name="Lowry D."/>
            <person name="Mamidi S."/>
            <person name="Sreedasyam A."/>
            <person name="Weng X."/>
            <person name="Barry K."/>
            <person name="Bonette J."/>
            <person name="Campitelli B."/>
            <person name="Daum C."/>
            <person name="Gordon S."/>
            <person name="Gould B."/>
            <person name="Lipzen A."/>
            <person name="Macqueen A."/>
            <person name="Palacio-Mejia J."/>
            <person name="Plott C."/>
            <person name="Shakirov E."/>
            <person name="Shu S."/>
            <person name="Yoshinaga Y."/>
            <person name="Zane M."/>
            <person name="Rokhsar D."/>
            <person name="Grimwood J."/>
            <person name="Schmutz J."/>
            <person name="Juenger T."/>
        </authorList>
    </citation>
    <scope>NUCLEOTIDE SEQUENCE [LARGE SCALE GENOMIC DNA]</scope>
    <source>
        <strain evidence="2">FIL2</strain>
    </source>
</reference>
<evidence type="ECO:0000256" key="1">
    <source>
        <dbReference type="SAM" id="SignalP"/>
    </source>
</evidence>